<keyword evidence="3" id="KW-1185">Reference proteome</keyword>
<evidence type="ECO:0000313" key="2">
    <source>
        <dbReference type="EMBL" id="KAJ8960486.1"/>
    </source>
</evidence>
<accession>A0AAV8ZA61</accession>
<evidence type="ECO:0000256" key="1">
    <source>
        <dbReference type="SAM" id="SignalP"/>
    </source>
</evidence>
<dbReference type="Proteomes" id="UP001162162">
    <property type="component" value="Unassembled WGS sequence"/>
</dbReference>
<dbReference type="AlphaFoldDB" id="A0AAV8ZA61"/>
<protein>
    <submittedName>
        <fullName evidence="2">Uncharacterized protein</fullName>
    </submittedName>
</protein>
<proteinExistence type="predicted"/>
<dbReference type="EMBL" id="JAPWTK010000008">
    <property type="protein sequence ID" value="KAJ8960486.1"/>
    <property type="molecule type" value="Genomic_DNA"/>
</dbReference>
<evidence type="ECO:0000313" key="3">
    <source>
        <dbReference type="Proteomes" id="UP001162162"/>
    </source>
</evidence>
<comment type="caution">
    <text evidence="2">The sequence shown here is derived from an EMBL/GenBank/DDBJ whole genome shotgun (WGS) entry which is preliminary data.</text>
</comment>
<organism evidence="2 3">
    <name type="scientific">Aromia moschata</name>
    <dbReference type="NCBI Taxonomy" id="1265417"/>
    <lineage>
        <taxon>Eukaryota</taxon>
        <taxon>Metazoa</taxon>
        <taxon>Ecdysozoa</taxon>
        <taxon>Arthropoda</taxon>
        <taxon>Hexapoda</taxon>
        <taxon>Insecta</taxon>
        <taxon>Pterygota</taxon>
        <taxon>Neoptera</taxon>
        <taxon>Endopterygota</taxon>
        <taxon>Coleoptera</taxon>
        <taxon>Polyphaga</taxon>
        <taxon>Cucujiformia</taxon>
        <taxon>Chrysomeloidea</taxon>
        <taxon>Cerambycidae</taxon>
        <taxon>Cerambycinae</taxon>
        <taxon>Callichromatini</taxon>
        <taxon>Aromia</taxon>
    </lineage>
</organism>
<gene>
    <name evidence="2" type="ORF">NQ318_013770</name>
</gene>
<feature type="chain" id="PRO_5043361823" evidence="1">
    <location>
        <begin position="25"/>
        <end position="158"/>
    </location>
</feature>
<name>A0AAV8ZA61_9CUCU</name>
<reference evidence="2" key="1">
    <citation type="journal article" date="2023" name="Insect Mol. Biol.">
        <title>Genome sequencing provides insights into the evolution of gene families encoding plant cell wall-degrading enzymes in longhorned beetles.</title>
        <authorList>
            <person name="Shin N.R."/>
            <person name="Okamura Y."/>
            <person name="Kirsch R."/>
            <person name="Pauchet Y."/>
        </authorList>
    </citation>
    <scope>NUCLEOTIDE SEQUENCE</scope>
    <source>
        <strain evidence="2">AMC_N1</strain>
    </source>
</reference>
<keyword evidence="1" id="KW-0732">Signal</keyword>
<sequence length="158" mass="17591">MCPKRNKLFCFICLVMGGNQSAWTQEGNGRRWAPSVLLAAQIRLTISLVVTVEKEGLSAYKGRHYSEIKKAKTKMIMTTAKSRKAFHAIDNQRLLEADKAAFQATKQARTTARNKKRQKDEADMEKDLEYGPGEFQTAHIQTPFSGNSLPTGLLGACV</sequence>
<feature type="signal peptide" evidence="1">
    <location>
        <begin position="1"/>
        <end position="24"/>
    </location>
</feature>